<dbReference type="SUPFAM" id="SSF58104">
    <property type="entry name" value="Methyl-accepting chemotaxis protein (MCP) signaling domain"/>
    <property type="match status" value="1"/>
</dbReference>
<evidence type="ECO:0000256" key="3">
    <source>
        <dbReference type="ARBA" id="ARBA00022481"/>
    </source>
</evidence>
<feature type="domain" description="Methyl-accepting transducer" evidence="9">
    <location>
        <begin position="1"/>
        <end position="182"/>
    </location>
</feature>
<comment type="subcellular location">
    <subcellularLocation>
        <location evidence="1">Cell membrane</location>
        <topology evidence="1">Multi-pass membrane protein</topology>
    </subcellularLocation>
</comment>
<evidence type="ECO:0000256" key="5">
    <source>
        <dbReference type="ARBA" id="ARBA00022989"/>
    </source>
</evidence>
<keyword evidence="2" id="KW-1003">Cell membrane</keyword>
<proteinExistence type="predicted"/>
<dbReference type="PROSITE" id="PS50111">
    <property type="entry name" value="CHEMOTAXIS_TRANSDUC_2"/>
    <property type="match status" value="1"/>
</dbReference>
<organism evidence="10 11">
    <name type="scientific">Pseudomonas carnis</name>
    <dbReference type="NCBI Taxonomy" id="2487355"/>
    <lineage>
        <taxon>Bacteria</taxon>
        <taxon>Pseudomonadati</taxon>
        <taxon>Pseudomonadota</taxon>
        <taxon>Gammaproteobacteria</taxon>
        <taxon>Pseudomonadales</taxon>
        <taxon>Pseudomonadaceae</taxon>
        <taxon>Pseudomonas</taxon>
    </lineage>
</organism>
<dbReference type="Gene3D" id="1.10.287.950">
    <property type="entry name" value="Methyl-accepting chemotaxis protein"/>
    <property type="match status" value="1"/>
</dbReference>
<comment type="caution">
    <text evidence="10">The sequence shown here is derived from an EMBL/GenBank/DDBJ whole genome shotgun (WGS) entry which is preliminary data.</text>
</comment>
<evidence type="ECO:0000256" key="6">
    <source>
        <dbReference type="ARBA" id="ARBA00023136"/>
    </source>
</evidence>
<keyword evidence="4" id="KW-0812">Transmembrane</keyword>
<protein>
    <submittedName>
        <fullName evidence="10">Methyl-accepting chemotaxis protein</fullName>
    </submittedName>
</protein>
<keyword evidence="7 8" id="KW-0807">Transducer</keyword>
<evidence type="ECO:0000256" key="4">
    <source>
        <dbReference type="ARBA" id="ARBA00022692"/>
    </source>
</evidence>
<dbReference type="Pfam" id="PF00015">
    <property type="entry name" value="MCPsignal"/>
    <property type="match status" value="1"/>
</dbReference>
<evidence type="ECO:0000259" key="9">
    <source>
        <dbReference type="PROSITE" id="PS50111"/>
    </source>
</evidence>
<keyword evidence="6" id="KW-0472">Membrane</keyword>
<keyword evidence="5" id="KW-1133">Transmembrane helix</keyword>
<gene>
    <name evidence="10" type="ORF">NMG11_29930</name>
</gene>
<evidence type="ECO:0000256" key="2">
    <source>
        <dbReference type="ARBA" id="ARBA00022475"/>
    </source>
</evidence>
<name>A0ABT5RPY4_9PSED</name>
<reference evidence="10" key="1">
    <citation type="submission" date="2022-07" db="EMBL/GenBank/DDBJ databases">
        <title>Draft genome of Pseudomonas carnis strain LP isolated from cheese.</title>
        <authorList>
            <person name="Wolfe B.E."/>
        </authorList>
    </citation>
    <scope>NUCLEOTIDE SEQUENCE</scope>
    <source>
        <strain evidence="10">LP</strain>
    </source>
</reference>
<dbReference type="PANTHER" id="PTHR32089:SF119">
    <property type="entry name" value="METHYL-ACCEPTING CHEMOTAXIS PROTEIN CTPL"/>
    <property type="match status" value="1"/>
</dbReference>
<dbReference type="Proteomes" id="UP001150614">
    <property type="component" value="Unassembled WGS sequence"/>
</dbReference>
<dbReference type="PANTHER" id="PTHR32089">
    <property type="entry name" value="METHYL-ACCEPTING CHEMOTAXIS PROTEIN MCPB"/>
    <property type="match status" value="1"/>
</dbReference>
<evidence type="ECO:0000313" key="11">
    <source>
        <dbReference type="Proteomes" id="UP001150614"/>
    </source>
</evidence>
<dbReference type="SMART" id="SM00283">
    <property type="entry name" value="MA"/>
    <property type="match status" value="1"/>
</dbReference>
<dbReference type="RefSeq" id="WP_230633870.1">
    <property type="nucleotide sequence ID" value="NZ_BQHG01000069.1"/>
</dbReference>
<evidence type="ECO:0000256" key="1">
    <source>
        <dbReference type="ARBA" id="ARBA00004651"/>
    </source>
</evidence>
<accession>A0ABT5RPY4</accession>
<dbReference type="InterPro" id="IPR004089">
    <property type="entry name" value="MCPsignal_dom"/>
</dbReference>
<keyword evidence="11" id="KW-1185">Reference proteome</keyword>
<evidence type="ECO:0000256" key="8">
    <source>
        <dbReference type="PROSITE-ProRule" id="PRU00284"/>
    </source>
</evidence>
<evidence type="ECO:0000256" key="7">
    <source>
        <dbReference type="ARBA" id="ARBA00023224"/>
    </source>
</evidence>
<keyword evidence="3" id="KW-0488">Methylation</keyword>
<sequence>MRQQQAESDAATLAYNISQQTDRSARHGAKVISETVEVVQGIAAELSRAAEGITAVNQQSEMIRSIVQTIRGIAEQTNLLALNAAIEAARAGEQGRGFAVVADEVRNLAARTAQATVEIVDVVKRNHELAQDAVESMQASRQKVDQGVDLVSQAGFVIEEIQSGARQVVDAVRQFAEAKEEL</sequence>
<dbReference type="EMBL" id="JANCLL010000071">
    <property type="protein sequence ID" value="MDD1948051.1"/>
    <property type="molecule type" value="Genomic_DNA"/>
</dbReference>
<evidence type="ECO:0000313" key="10">
    <source>
        <dbReference type="EMBL" id="MDD1948051.1"/>
    </source>
</evidence>